<keyword evidence="2 3" id="KW-0175">Coiled coil</keyword>
<feature type="compositionally biased region" description="Polar residues" evidence="4">
    <location>
        <begin position="879"/>
        <end position="890"/>
    </location>
</feature>
<dbReference type="PANTHER" id="PTHR31233:SF6">
    <property type="entry name" value="PROTEIN BICAUDAL D"/>
    <property type="match status" value="1"/>
</dbReference>
<name>A0A5J4NXK5_9TREM</name>
<evidence type="ECO:0000256" key="4">
    <source>
        <dbReference type="SAM" id="MobiDB-lite"/>
    </source>
</evidence>
<protein>
    <submittedName>
        <fullName evidence="5">Protein bicaudal D</fullName>
    </submittedName>
</protein>
<dbReference type="Gene3D" id="6.10.250.2470">
    <property type="match status" value="1"/>
</dbReference>
<evidence type="ECO:0000256" key="1">
    <source>
        <dbReference type="ARBA" id="ARBA00010061"/>
    </source>
</evidence>
<dbReference type="GO" id="GO:0005829">
    <property type="term" value="C:cytosol"/>
    <property type="evidence" value="ECO:0007669"/>
    <property type="project" value="TreeGrafter"/>
</dbReference>
<dbReference type="Proteomes" id="UP000324629">
    <property type="component" value="Unassembled WGS sequence"/>
</dbReference>
<keyword evidence="6" id="KW-1185">Reference proteome</keyword>
<feature type="coiled-coil region" evidence="3">
    <location>
        <begin position="668"/>
        <end position="808"/>
    </location>
</feature>
<feature type="region of interest" description="Disordered" evidence="4">
    <location>
        <begin position="871"/>
        <end position="928"/>
    </location>
</feature>
<feature type="coiled-coil region" evidence="3">
    <location>
        <begin position="6"/>
        <end position="247"/>
    </location>
</feature>
<organism evidence="5 6">
    <name type="scientific">Paragonimus westermani</name>
    <dbReference type="NCBI Taxonomy" id="34504"/>
    <lineage>
        <taxon>Eukaryota</taxon>
        <taxon>Metazoa</taxon>
        <taxon>Spiralia</taxon>
        <taxon>Lophotrochozoa</taxon>
        <taxon>Platyhelminthes</taxon>
        <taxon>Trematoda</taxon>
        <taxon>Digenea</taxon>
        <taxon>Plagiorchiida</taxon>
        <taxon>Troglotremata</taxon>
        <taxon>Troglotrematidae</taxon>
        <taxon>Paragonimus</taxon>
    </lineage>
</organism>
<evidence type="ECO:0000313" key="5">
    <source>
        <dbReference type="EMBL" id="KAA3680366.1"/>
    </source>
</evidence>
<dbReference type="InterPro" id="IPR018477">
    <property type="entry name" value="BICD"/>
</dbReference>
<dbReference type="Pfam" id="PF09730">
    <property type="entry name" value="BicD"/>
    <property type="match status" value="1"/>
</dbReference>
<reference evidence="5 6" key="1">
    <citation type="journal article" date="2019" name="Gigascience">
        <title>Whole-genome sequence of the oriental lung fluke Paragonimus westermani.</title>
        <authorList>
            <person name="Oey H."/>
            <person name="Zakrzewski M."/>
            <person name="Narain K."/>
            <person name="Devi K.R."/>
            <person name="Agatsuma T."/>
            <person name="Nawaratna S."/>
            <person name="Gobert G.N."/>
            <person name="Jones M.K."/>
            <person name="Ragan M.A."/>
            <person name="McManus D.P."/>
            <person name="Krause L."/>
        </authorList>
    </citation>
    <scope>NUCLEOTIDE SEQUENCE [LARGE SCALE GENOMIC DNA]</scope>
    <source>
        <strain evidence="5 6">IND2009</strain>
    </source>
</reference>
<comment type="caution">
    <text evidence="5">The sequence shown here is derived from an EMBL/GenBank/DDBJ whole genome shotgun (WGS) entry which is preliminary data.</text>
</comment>
<proteinExistence type="inferred from homology"/>
<feature type="region of interest" description="Disordered" evidence="4">
    <location>
        <begin position="301"/>
        <end position="328"/>
    </location>
</feature>
<dbReference type="GO" id="GO:0072393">
    <property type="term" value="P:microtubule anchoring at microtubule organizing center"/>
    <property type="evidence" value="ECO:0007669"/>
    <property type="project" value="TreeGrafter"/>
</dbReference>
<dbReference type="GO" id="GO:0008093">
    <property type="term" value="F:cytoskeletal anchor activity"/>
    <property type="evidence" value="ECO:0007669"/>
    <property type="project" value="InterPro"/>
</dbReference>
<accession>A0A5J4NXK5</accession>
<feature type="coiled-coil region" evidence="3">
    <location>
        <begin position="347"/>
        <end position="395"/>
    </location>
</feature>
<gene>
    <name evidence="5" type="ORF">DEA37_0013782</name>
</gene>
<dbReference type="GO" id="GO:0034452">
    <property type="term" value="F:dynactin binding"/>
    <property type="evidence" value="ECO:0007669"/>
    <property type="project" value="TreeGrafter"/>
</dbReference>
<dbReference type="GO" id="GO:0070507">
    <property type="term" value="P:regulation of microtubule cytoskeleton organization"/>
    <property type="evidence" value="ECO:0007669"/>
    <property type="project" value="TreeGrafter"/>
</dbReference>
<evidence type="ECO:0000256" key="3">
    <source>
        <dbReference type="SAM" id="Coils"/>
    </source>
</evidence>
<dbReference type="PANTHER" id="PTHR31233">
    <property type="entry name" value="BICAUDAL D FAMILY MEMBER"/>
    <property type="match status" value="1"/>
</dbReference>
<comment type="similarity">
    <text evidence="1">Belongs to the BicD family.</text>
</comment>
<sequence length="928" mass="105567">MSVGNSDTLKEENRKLQSELQEALQLKLEAAQYGLRILEEKQHIQAQYDELVKKSEELHEEVQMYKRKLEEQSLIQRRMSMVGFEEEQDFLSKYSSREQQLLNQVQDLEVELKDMKVKYERQLSDNDSLHQKISEHLLKHEEFEKEHQRLKSELKETKLKESRLMGEFDDLEAENLDLQKTILSLKTSQVEFESLRHEFKRVQEENDIIHSQLEEITRLKRMTEKSLEEALESLQIERDQRHNLRKELDSRLTSESLYHLSNLHSDLKGSANLNHTAPTGITSTIDQPMDKVGSSAIVQLGTSSTSIPNSRDGGRTSSNNLSQKCNTSTPNCISPGNLFTELRSSELEKFQTDIAQLEGEKNELSRTLEETQRSLELATSEASNKQERINGLLAQLDTIMSVKSQADSEFEAKEAERGSPIDSALLNHKDSMTESSISILIHLDESDEEVIKSHPVYKRLRKALRLSENRYSVALRQIGSMQHDLWRYRERDKLNSRPELATEAGLKKELIQLQATLDQRAEEIKQLHNSLLAGQETNRAMDKQLNSFSKELHRGLTCLFDIYSIVCSAMKESPTKQMLDLAERVNVPIHLHKDSPDESVASDLTGATDDGDRNGPMDSASSSWTETLSVRVDGQLSAATQLRHFINTFVGKYTQIVKQSVGQSSLDLEEAQQEVLRLKNSVETKREQIVVLRNMLRANKATAETALANLKQKYEKEKVLVKDTMQRLRNELKTLKEDAATYASLRAMFAQRYDEYITQMDELQRKLNMAEEEKRTVNSLLRLAIQQKLALTQRLEEYEMDCEQRQSQALYAPHPQRSYANALSSLPAPVFQPNHPSLQAGTVNSLLPNPMHPQQPYPGVVFNPRPPLAYSQPPMPVTGAQTDVTNSGLSTHPHHPMLSPQHHKPGAGSKGAVSSTDRSKVSGTCVFL</sequence>
<dbReference type="GO" id="GO:0070840">
    <property type="term" value="F:dynein complex binding"/>
    <property type="evidence" value="ECO:0007669"/>
    <property type="project" value="InterPro"/>
</dbReference>
<feature type="region of interest" description="Disordered" evidence="4">
    <location>
        <begin position="592"/>
        <end position="625"/>
    </location>
</feature>
<dbReference type="EMBL" id="QNGE01000463">
    <property type="protein sequence ID" value="KAA3680366.1"/>
    <property type="molecule type" value="Genomic_DNA"/>
</dbReference>
<evidence type="ECO:0000256" key="2">
    <source>
        <dbReference type="ARBA" id="ARBA00023054"/>
    </source>
</evidence>
<dbReference type="GO" id="GO:0005794">
    <property type="term" value="C:Golgi apparatus"/>
    <property type="evidence" value="ECO:0007669"/>
    <property type="project" value="TreeGrafter"/>
</dbReference>
<dbReference type="AlphaFoldDB" id="A0A5J4NXK5"/>
<evidence type="ECO:0000313" key="6">
    <source>
        <dbReference type="Proteomes" id="UP000324629"/>
    </source>
</evidence>